<dbReference type="GO" id="GO:0006304">
    <property type="term" value="P:DNA modification"/>
    <property type="evidence" value="ECO:0007669"/>
    <property type="project" value="InterPro"/>
</dbReference>
<feature type="domain" description="DNA mismatch repair MutH/Type II restriction enzyme Sau3AI" evidence="7">
    <location>
        <begin position="57"/>
        <end position="155"/>
    </location>
</feature>
<evidence type="ECO:0000256" key="6">
    <source>
        <dbReference type="ARBA" id="ARBA00023204"/>
    </source>
</evidence>
<dbReference type="HAMAP" id="MF_00759">
    <property type="entry name" value="MutH"/>
    <property type="match status" value="1"/>
</dbReference>
<sequence>MANRPTKTPSSVEELLNRCRQLAGLNLSDLARQTHSALPASPVHAKGWVGQQAENFLGASAGSKAEPDFPDLGIELKTLPLNSNGQPQESTYVCHIQLMALNQQTWQQAWINKKLQRVLWLPYEASKAIEYGKRKIGHAILWQPSPNQAQQLQQDWEEIMEKLCMGEQQQLSAHHGQFLQVRPKAANAKALTNAYDEQGELCQTLPLGFYLRPSFTRAILENSYLRQ</sequence>
<keyword evidence="2" id="KW-0540">Nuclease</keyword>
<dbReference type="GO" id="GO:0003677">
    <property type="term" value="F:DNA binding"/>
    <property type="evidence" value="ECO:0007669"/>
    <property type="project" value="InterPro"/>
</dbReference>
<dbReference type="SMART" id="SM00927">
    <property type="entry name" value="MutH"/>
    <property type="match status" value="1"/>
</dbReference>
<dbReference type="GO" id="GO:0006281">
    <property type="term" value="P:DNA repair"/>
    <property type="evidence" value="ECO:0007669"/>
    <property type="project" value="UniProtKB-KW"/>
</dbReference>
<proteinExistence type="inferred from homology"/>
<keyword evidence="3 8" id="KW-0255">Endonuclease</keyword>
<evidence type="ECO:0000256" key="4">
    <source>
        <dbReference type="ARBA" id="ARBA00022763"/>
    </source>
</evidence>
<accession>A0A3B1A0X8</accession>
<name>A0A3B1A0X8_9ZZZZ</name>
<dbReference type="GO" id="GO:0016787">
    <property type="term" value="F:hydrolase activity"/>
    <property type="evidence" value="ECO:0007669"/>
    <property type="project" value="UniProtKB-KW"/>
</dbReference>
<dbReference type="NCBIfam" id="NF003458">
    <property type="entry name" value="PRK05070.1"/>
    <property type="match status" value="1"/>
</dbReference>
<dbReference type="InterPro" id="IPR004230">
    <property type="entry name" value="DNA_mismatch_repair_MutH"/>
</dbReference>
<organism evidence="8">
    <name type="scientific">hydrothermal vent metagenome</name>
    <dbReference type="NCBI Taxonomy" id="652676"/>
    <lineage>
        <taxon>unclassified sequences</taxon>
        <taxon>metagenomes</taxon>
        <taxon>ecological metagenomes</taxon>
    </lineage>
</organism>
<keyword evidence="6" id="KW-0234">DNA repair</keyword>
<dbReference type="InterPro" id="IPR037057">
    <property type="entry name" value="DNA_rep_MutH/T2_RE_sf"/>
</dbReference>
<evidence type="ECO:0000313" key="8">
    <source>
        <dbReference type="EMBL" id="VAW93763.1"/>
    </source>
</evidence>
<dbReference type="Gene3D" id="3.40.600.10">
    <property type="entry name" value="DNA mismatch repair MutH/Restriction endonuclease, type II"/>
    <property type="match status" value="1"/>
</dbReference>
<evidence type="ECO:0000256" key="5">
    <source>
        <dbReference type="ARBA" id="ARBA00022801"/>
    </source>
</evidence>
<protein>
    <submittedName>
        <fullName evidence="8">DNA mismatch repair endonuclease MutH</fullName>
    </submittedName>
</protein>
<dbReference type="CDD" id="cd00583">
    <property type="entry name" value="MutH-like"/>
    <property type="match status" value="1"/>
</dbReference>
<dbReference type="EMBL" id="UOFT01000034">
    <property type="protein sequence ID" value="VAW93763.1"/>
    <property type="molecule type" value="Genomic_DNA"/>
</dbReference>
<dbReference type="AlphaFoldDB" id="A0A3B1A0X8"/>
<dbReference type="SUPFAM" id="SSF52980">
    <property type="entry name" value="Restriction endonuclease-like"/>
    <property type="match status" value="1"/>
</dbReference>
<dbReference type="NCBIfam" id="TIGR02248">
    <property type="entry name" value="mutH_TIGR"/>
    <property type="match status" value="1"/>
</dbReference>
<gene>
    <name evidence="8" type="ORF">MNBD_GAMMA23-715</name>
</gene>
<evidence type="ECO:0000256" key="2">
    <source>
        <dbReference type="ARBA" id="ARBA00022722"/>
    </source>
</evidence>
<reference evidence="8" key="1">
    <citation type="submission" date="2018-06" db="EMBL/GenBank/DDBJ databases">
        <authorList>
            <person name="Zhirakovskaya E."/>
        </authorList>
    </citation>
    <scope>NUCLEOTIDE SEQUENCE</scope>
</reference>
<keyword evidence="1" id="KW-0963">Cytoplasm</keyword>
<keyword evidence="4" id="KW-0227">DNA damage</keyword>
<evidence type="ECO:0000256" key="1">
    <source>
        <dbReference type="ARBA" id="ARBA00022490"/>
    </source>
</evidence>
<dbReference type="InterPro" id="IPR011337">
    <property type="entry name" value="DNA_rep_MutH/RE_typeII_Sau3AI"/>
</dbReference>
<keyword evidence="5" id="KW-0378">Hydrolase</keyword>
<evidence type="ECO:0000256" key="3">
    <source>
        <dbReference type="ARBA" id="ARBA00022759"/>
    </source>
</evidence>
<evidence type="ECO:0000259" key="7">
    <source>
        <dbReference type="SMART" id="SM00927"/>
    </source>
</evidence>
<dbReference type="InterPro" id="IPR011335">
    <property type="entry name" value="Restrct_endonuc-II-like"/>
</dbReference>
<dbReference type="Pfam" id="PF02976">
    <property type="entry name" value="MutH"/>
    <property type="match status" value="1"/>
</dbReference>
<dbReference type="GO" id="GO:0004519">
    <property type="term" value="F:endonuclease activity"/>
    <property type="evidence" value="ECO:0007669"/>
    <property type="project" value="UniProtKB-KW"/>
</dbReference>